<organism evidence="5 6">
    <name type="scientific">Albugo candida</name>
    <dbReference type="NCBI Taxonomy" id="65357"/>
    <lineage>
        <taxon>Eukaryota</taxon>
        <taxon>Sar</taxon>
        <taxon>Stramenopiles</taxon>
        <taxon>Oomycota</taxon>
        <taxon>Peronosporomycetes</taxon>
        <taxon>Albuginales</taxon>
        <taxon>Albuginaceae</taxon>
        <taxon>Albugo</taxon>
    </lineage>
</organism>
<dbReference type="InterPro" id="IPR049818">
    <property type="entry name" value="Expansin_EXLX1-like"/>
</dbReference>
<protein>
    <recommendedName>
        <fullName evidence="4">Expansin-like EG45 domain-containing protein</fullName>
    </recommendedName>
</protein>
<feature type="domain" description="Expansin-like EG45" evidence="4">
    <location>
        <begin position="38"/>
        <end position="129"/>
    </location>
</feature>
<dbReference type="Gene3D" id="2.40.40.10">
    <property type="entry name" value="RlpA-like domain"/>
    <property type="match status" value="1"/>
</dbReference>
<dbReference type="NCBIfam" id="NF041144">
    <property type="entry name" value="expansin_EXLX1"/>
    <property type="match status" value="1"/>
</dbReference>
<feature type="chain" id="PRO_5001529096" description="Expansin-like EG45 domain-containing protein" evidence="3">
    <location>
        <begin position="24"/>
        <end position="317"/>
    </location>
</feature>
<dbReference type="Gene3D" id="2.60.40.760">
    <property type="entry name" value="Expansin, cellulose-binding-like domain"/>
    <property type="match status" value="1"/>
</dbReference>
<name>A0A024FSY0_9STRA</name>
<dbReference type="CDD" id="cd22271">
    <property type="entry name" value="DPBB_EXP_N-like"/>
    <property type="match status" value="1"/>
</dbReference>
<dbReference type="InterPro" id="IPR036749">
    <property type="entry name" value="Expansin_CBD_sf"/>
</dbReference>
<accession>A0A024FSY0</accession>
<evidence type="ECO:0000256" key="3">
    <source>
        <dbReference type="SAM" id="SignalP"/>
    </source>
</evidence>
<comment type="caution">
    <text evidence="5">The sequence shown here is derived from an EMBL/GenBank/DDBJ whole genome shotgun (WGS) entry which is preliminary data.</text>
</comment>
<dbReference type="InterPro" id="IPR007112">
    <property type="entry name" value="Expansin/allergen_DPBB_dom"/>
</dbReference>
<dbReference type="Proteomes" id="UP000053237">
    <property type="component" value="Unassembled WGS sequence"/>
</dbReference>
<evidence type="ECO:0000259" key="4">
    <source>
        <dbReference type="PROSITE" id="PS50842"/>
    </source>
</evidence>
<dbReference type="AlphaFoldDB" id="A0A024FSY0"/>
<gene>
    <name evidence="5" type="ORF">BN9_069290</name>
</gene>
<keyword evidence="6" id="KW-1185">Reference proteome</keyword>
<reference evidence="5 6" key="1">
    <citation type="submission" date="2012-05" db="EMBL/GenBank/DDBJ databases">
        <title>Recombination and specialization in a pathogen metapopulation.</title>
        <authorList>
            <person name="Gardiner A."/>
            <person name="Kemen E."/>
            <person name="Schultz-Larsen T."/>
            <person name="MacLean D."/>
            <person name="Van Oosterhout C."/>
            <person name="Jones J.D.G."/>
        </authorList>
    </citation>
    <scope>NUCLEOTIDE SEQUENCE [LARGE SCALE GENOMIC DNA]</scope>
    <source>
        <strain evidence="5 6">Ac Nc2</strain>
    </source>
</reference>
<evidence type="ECO:0000256" key="1">
    <source>
        <dbReference type="ARBA" id="ARBA00022729"/>
    </source>
</evidence>
<evidence type="ECO:0000313" key="5">
    <source>
        <dbReference type="EMBL" id="CCI10170.1"/>
    </source>
</evidence>
<dbReference type="OrthoDB" id="406505at2759"/>
<evidence type="ECO:0000313" key="6">
    <source>
        <dbReference type="Proteomes" id="UP000053237"/>
    </source>
</evidence>
<dbReference type="InterPro" id="IPR051477">
    <property type="entry name" value="Expansin_CellWall"/>
</dbReference>
<evidence type="ECO:0000256" key="2">
    <source>
        <dbReference type="SAM" id="MobiDB-lite"/>
    </source>
</evidence>
<dbReference type="SUPFAM" id="SSF50685">
    <property type="entry name" value="Barwin-like endoglucanases"/>
    <property type="match status" value="1"/>
</dbReference>
<dbReference type="EMBL" id="CAIX01000114">
    <property type="protein sequence ID" value="CCI10170.1"/>
    <property type="molecule type" value="Genomic_DNA"/>
</dbReference>
<dbReference type="SUPFAM" id="SSF49590">
    <property type="entry name" value="PHL pollen allergen"/>
    <property type="match status" value="1"/>
</dbReference>
<proteinExistence type="predicted"/>
<dbReference type="InterPro" id="IPR036908">
    <property type="entry name" value="RlpA-like_sf"/>
</dbReference>
<feature type="signal peptide" evidence="3">
    <location>
        <begin position="1"/>
        <end position="23"/>
    </location>
</feature>
<feature type="region of interest" description="Disordered" evidence="2">
    <location>
        <begin position="251"/>
        <end position="317"/>
    </location>
</feature>
<dbReference type="PANTHER" id="PTHR31836:SF21">
    <property type="entry name" value="EXPANSIN-LIKE PROTEIN 7"/>
    <property type="match status" value="1"/>
</dbReference>
<dbReference type="PROSITE" id="PS50842">
    <property type="entry name" value="EXPANSIN_EG45"/>
    <property type="match status" value="1"/>
</dbReference>
<dbReference type="InParanoid" id="A0A024FSY0"/>
<keyword evidence="1 3" id="KW-0732">Signal</keyword>
<dbReference type="PANTHER" id="PTHR31836">
    <property type="match status" value="1"/>
</dbReference>
<sequence length="317" mass="34731">MLFLNRIRLLWAMGLIQFLSVKALFTGDGTMYGGNANGGACGFQKSWPAWTNEVKAMTAAINMEQWEDATNCGRCASVTYKNRPPVIIQFTDACPECIIGAVDLAPAAWGSVFGLTPGRETISWDFVECPSTFVNGNLFYVIKEGSNNHWCAFQPQNFAVGIRKVSIKQAGSTNWEVLERDESTLNGFYFVYKGLLKGSFQLASTSVHGEEIVSPVFESLQAELKCKVQFNSFNTKSYTKSKGPIVNTIPIFPPKEASEPTPKNPGNFLLPETPISPIRSEPTKVHVEPNAPPSGQVKSDISGNPPFRTGDSPDRCT</sequence>
<dbReference type="STRING" id="65357.A0A024FSY0"/>